<sequence>MHKMHALSALSALAGLSALVAAAPTSFLDKRAACDPEAPGVSGYAFDATSAAGFTGATSFAVAANGAAVPSGFASVFTNQQASKNGNDYLGHTLLTSYDVPACAAACAGKPTCQGFNILFERGPSLTPGAACPNPDGVAYIKCVLWGGPLTLDSLTNVGYTNQQFQIVIAGSNGYVKTGIVPPPGYSTRQYFSSGAIFAPQYRVREYYSQSVLNAADCAAKCTEHTNWAAGQPDEKPCNFFSTYYQFINNENTLDQLFCHLYDRVLDSSYATEVGQWRGSDWFYTASSYGFSA</sequence>
<accession>A0A6A6GJ43</accession>
<reference evidence="3" key="1">
    <citation type="journal article" date="2020" name="Stud. Mycol.">
        <title>101 Dothideomycetes genomes: A test case for predicting lifestyles and emergence of pathogens.</title>
        <authorList>
            <person name="Haridas S."/>
            <person name="Albert R."/>
            <person name="Binder M."/>
            <person name="Bloem J."/>
            <person name="LaButti K."/>
            <person name="Salamov A."/>
            <person name="Andreopoulos B."/>
            <person name="Baker S."/>
            <person name="Barry K."/>
            <person name="Bills G."/>
            <person name="Bluhm B."/>
            <person name="Cannon C."/>
            <person name="Castanera R."/>
            <person name="Culley D."/>
            <person name="Daum C."/>
            <person name="Ezra D."/>
            <person name="Gonzalez J."/>
            <person name="Henrissat B."/>
            <person name="Kuo A."/>
            <person name="Liang C."/>
            <person name="Lipzen A."/>
            <person name="Lutzoni F."/>
            <person name="Magnuson J."/>
            <person name="Mondo S."/>
            <person name="Nolan M."/>
            <person name="Ohm R."/>
            <person name="Pangilinan J."/>
            <person name="Park H.-J."/>
            <person name="Ramirez L."/>
            <person name="Alfaro M."/>
            <person name="Sun H."/>
            <person name="Tritt A."/>
            <person name="Yoshinaga Y."/>
            <person name="Zwiers L.-H."/>
            <person name="Turgeon B."/>
            <person name="Goodwin S."/>
            <person name="Spatafora J."/>
            <person name="Crous P."/>
            <person name="Grigoriev I."/>
        </authorList>
    </citation>
    <scope>NUCLEOTIDE SEQUENCE [LARGE SCALE GENOMIC DNA]</scope>
    <source>
        <strain evidence="3">CECT 20119</strain>
    </source>
</reference>
<feature type="signal peptide" evidence="1">
    <location>
        <begin position="1"/>
        <end position="22"/>
    </location>
</feature>
<dbReference type="Proteomes" id="UP000799538">
    <property type="component" value="Unassembled WGS sequence"/>
</dbReference>
<dbReference type="AlphaFoldDB" id="A0A6A6GJ43"/>
<evidence type="ECO:0008006" key="4">
    <source>
        <dbReference type="Google" id="ProtNLM"/>
    </source>
</evidence>
<keyword evidence="3" id="KW-1185">Reference proteome</keyword>
<proteinExistence type="predicted"/>
<dbReference type="PANTHER" id="PTHR36578">
    <property type="entry name" value="CHROMOSOME 15, WHOLE GENOME SHOTGUN SEQUENCE"/>
    <property type="match status" value="1"/>
</dbReference>
<evidence type="ECO:0000313" key="2">
    <source>
        <dbReference type="EMBL" id="KAF2225473.1"/>
    </source>
</evidence>
<dbReference type="EMBL" id="ML992503">
    <property type="protein sequence ID" value="KAF2225473.1"/>
    <property type="molecule type" value="Genomic_DNA"/>
</dbReference>
<feature type="chain" id="PRO_5025459491" description="Apple domain-containing protein" evidence="1">
    <location>
        <begin position="23"/>
        <end position="293"/>
    </location>
</feature>
<organism evidence="2 3">
    <name type="scientific">Elsinoe ampelina</name>
    <dbReference type="NCBI Taxonomy" id="302913"/>
    <lineage>
        <taxon>Eukaryota</taxon>
        <taxon>Fungi</taxon>
        <taxon>Dikarya</taxon>
        <taxon>Ascomycota</taxon>
        <taxon>Pezizomycotina</taxon>
        <taxon>Dothideomycetes</taxon>
        <taxon>Dothideomycetidae</taxon>
        <taxon>Myriangiales</taxon>
        <taxon>Elsinoaceae</taxon>
        <taxon>Elsinoe</taxon>
    </lineage>
</organism>
<gene>
    <name evidence="2" type="ORF">BDZ85DRAFT_307347</name>
</gene>
<evidence type="ECO:0000313" key="3">
    <source>
        <dbReference type="Proteomes" id="UP000799538"/>
    </source>
</evidence>
<protein>
    <recommendedName>
        <fullName evidence="4">Apple domain-containing protein</fullName>
    </recommendedName>
</protein>
<name>A0A6A6GJ43_9PEZI</name>
<keyword evidence="1" id="KW-0732">Signal</keyword>
<dbReference type="OrthoDB" id="271448at2759"/>
<dbReference type="PANTHER" id="PTHR36578:SF1">
    <property type="entry name" value="APPLE DOMAIN-CONTAINING PROTEIN"/>
    <property type="match status" value="1"/>
</dbReference>
<evidence type="ECO:0000256" key="1">
    <source>
        <dbReference type="SAM" id="SignalP"/>
    </source>
</evidence>